<sequence length="65" mass="6862">MGGAGVLKSALSAKTATFRDEIVSWVSGLPGCQPNHAKQMAPDFLAENMYQARSFTGSFSCYATG</sequence>
<evidence type="ECO:0000313" key="2">
    <source>
        <dbReference type="Proteomes" id="UP000195569"/>
    </source>
</evidence>
<gene>
    <name evidence="1" type="ORF">BN2476_1290019</name>
</gene>
<dbReference type="EMBL" id="CYGY02000129">
    <property type="protein sequence ID" value="SIT51683.1"/>
    <property type="molecule type" value="Genomic_DNA"/>
</dbReference>
<protein>
    <submittedName>
        <fullName evidence="1">Uncharacterized protein</fullName>
    </submittedName>
</protein>
<dbReference type="AlphaFoldDB" id="A0A1N7SWG0"/>
<evidence type="ECO:0000313" key="1">
    <source>
        <dbReference type="EMBL" id="SIT51683.1"/>
    </source>
</evidence>
<keyword evidence="2" id="KW-1185">Reference proteome</keyword>
<reference evidence="1" key="1">
    <citation type="submission" date="2016-12" db="EMBL/GenBank/DDBJ databases">
        <authorList>
            <person name="Moulin L."/>
        </authorList>
    </citation>
    <scope>NUCLEOTIDE SEQUENCE [LARGE SCALE GENOMIC DNA]</scope>
    <source>
        <strain evidence="1">STM 7183</strain>
    </source>
</reference>
<organism evidence="1 2">
    <name type="scientific">Paraburkholderia piptadeniae</name>
    <dbReference type="NCBI Taxonomy" id="1701573"/>
    <lineage>
        <taxon>Bacteria</taxon>
        <taxon>Pseudomonadati</taxon>
        <taxon>Pseudomonadota</taxon>
        <taxon>Betaproteobacteria</taxon>
        <taxon>Burkholderiales</taxon>
        <taxon>Burkholderiaceae</taxon>
        <taxon>Paraburkholderia</taxon>
    </lineage>
</organism>
<accession>A0A1N7SWG0</accession>
<name>A0A1N7SWG0_9BURK</name>
<proteinExistence type="predicted"/>
<dbReference type="Proteomes" id="UP000195569">
    <property type="component" value="Unassembled WGS sequence"/>
</dbReference>
<comment type="caution">
    <text evidence="1">The sequence shown here is derived from an EMBL/GenBank/DDBJ whole genome shotgun (WGS) entry which is preliminary data.</text>
</comment>